<keyword evidence="2" id="KW-1185">Reference proteome</keyword>
<gene>
    <name evidence="1" type="ORF">SPTER_09050</name>
</gene>
<name>A0A517DQM6_9FIRM</name>
<accession>A0A517DQM6</accession>
<sequence>MTLHKLRKALMQGRFFYVGRLSLFAFWRINGSAPRHSILNLMTPILTSNSSNCKHEKQNATVLRKDLINFTLWGKPNWG</sequence>
<dbReference type="KEGG" id="sted:SPTER_09050"/>
<dbReference type="AlphaFoldDB" id="A0A517DQM6"/>
<organism evidence="1 2">
    <name type="scientific">Sporomusa termitida</name>
    <dbReference type="NCBI Taxonomy" id="2377"/>
    <lineage>
        <taxon>Bacteria</taxon>
        <taxon>Bacillati</taxon>
        <taxon>Bacillota</taxon>
        <taxon>Negativicutes</taxon>
        <taxon>Selenomonadales</taxon>
        <taxon>Sporomusaceae</taxon>
        <taxon>Sporomusa</taxon>
    </lineage>
</organism>
<evidence type="ECO:0000313" key="2">
    <source>
        <dbReference type="Proteomes" id="UP000320776"/>
    </source>
</evidence>
<proteinExistence type="predicted"/>
<protein>
    <submittedName>
        <fullName evidence="1">Uncharacterized protein</fullName>
    </submittedName>
</protein>
<reference evidence="1 2" key="1">
    <citation type="submission" date="2019-02" db="EMBL/GenBank/DDBJ databases">
        <title>Closed genome of Sporomusa termitida DSM 4440.</title>
        <authorList>
            <person name="Poehlein A."/>
            <person name="Daniel R."/>
        </authorList>
    </citation>
    <scope>NUCLEOTIDE SEQUENCE [LARGE SCALE GENOMIC DNA]</scope>
    <source>
        <strain evidence="1 2">DSM 4440</strain>
    </source>
</reference>
<evidence type="ECO:0000313" key="1">
    <source>
        <dbReference type="EMBL" id="QDR79627.1"/>
    </source>
</evidence>
<dbReference type="Proteomes" id="UP000320776">
    <property type="component" value="Chromosome"/>
</dbReference>
<dbReference type="EMBL" id="CP036259">
    <property type="protein sequence ID" value="QDR79627.1"/>
    <property type="molecule type" value="Genomic_DNA"/>
</dbReference>